<gene>
    <name evidence="2" type="ORF">PVAP13_1NG419119</name>
</gene>
<name>A0A8T0X9D6_PANVG</name>
<protein>
    <submittedName>
        <fullName evidence="2">Uncharacterized protein</fullName>
    </submittedName>
</protein>
<reference evidence="2" key="1">
    <citation type="submission" date="2020-05" db="EMBL/GenBank/DDBJ databases">
        <title>WGS assembly of Panicum virgatum.</title>
        <authorList>
            <person name="Lovell J.T."/>
            <person name="Jenkins J."/>
            <person name="Shu S."/>
            <person name="Juenger T.E."/>
            <person name="Schmutz J."/>
        </authorList>
    </citation>
    <scope>NUCLEOTIDE SEQUENCE</scope>
    <source>
        <strain evidence="2">AP13</strain>
    </source>
</reference>
<dbReference type="AlphaFoldDB" id="A0A8T0X9D6"/>
<feature type="region of interest" description="Disordered" evidence="1">
    <location>
        <begin position="152"/>
        <end position="184"/>
    </location>
</feature>
<feature type="region of interest" description="Disordered" evidence="1">
    <location>
        <begin position="81"/>
        <end position="128"/>
    </location>
</feature>
<accession>A0A8T0X9D6</accession>
<organism evidence="2 3">
    <name type="scientific">Panicum virgatum</name>
    <name type="common">Blackwell switchgrass</name>
    <dbReference type="NCBI Taxonomy" id="38727"/>
    <lineage>
        <taxon>Eukaryota</taxon>
        <taxon>Viridiplantae</taxon>
        <taxon>Streptophyta</taxon>
        <taxon>Embryophyta</taxon>
        <taxon>Tracheophyta</taxon>
        <taxon>Spermatophyta</taxon>
        <taxon>Magnoliopsida</taxon>
        <taxon>Liliopsida</taxon>
        <taxon>Poales</taxon>
        <taxon>Poaceae</taxon>
        <taxon>PACMAD clade</taxon>
        <taxon>Panicoideae</taxon>
        <taxon>Panicodae</taxon>
        <taxon>Paniceae</taxon>
        <taxon>Panicinae</taxon>
        <taxon>Panicum</taxon>
        <taxon>Panicum sect. Hiantes</taxon>
    </lineage>
</organism>
<evidence type="ECO:0000313" key="3">
    <source>
        <dbReference type="Proteomes" id="UP000823388"/>
    </source>
</evidence>
<evidence type="ECO:0000313" key="2">
    <source>
        <dbReference type="EMBL" id="KAG2653994.1"/>
    </source>
</evidence>
<proteinExistence type="predicted"/>
<keyword evidence="3" id="KW-1185">Reference proteome</keyword>
<evidence type="ECO:0000256" key="1">
    <source>
        <dbReference type="SAM" id="MobiDB-lite"/>
    </source>
</evidence>
<dbReference type="EMBL" id="CM029038">
    <property type="protein sequence ID" value="KAG2653994.1"/>
    <property type="molecule type" value="Genomic_DNA"/>
</dbReference>
<dbReference type="Proteomes" id="UP000823388">
    <property type="component" value="Chromosome 1N"/>
</dbReference>
<comment type="caution">
    <text evidence="2">The sequence shown here is derived from an EMBL/GenBank/DDBJ whole genome shotgun (WGS) entry which is preliminary data.</text>
</comment>
<sequence length="184" mass="19768">MTISLHYLGVVSQLSANLLLIAANVGDARKQKIQALHNLIPVSVLHLRTLLHTAEEDLSLHGGLRGRRGDCTVGRATAARLDAPQRGPSRVAKPPEYRSRAAKPTHSTESLDAAPVMQTTPSRRRGNFESITDLSGANLMWSTAPELANRRFAVAASDGRRKAGQRTPESNDSRRSGSSTEGTG</sequence>